<dbReference type="Gene3D" id="1.20.1250.20">
    <property type="entry name" value="MFS general substrate transporter like domains"/>
    <property type="match status" value="1"/>
</dbReference>
<organism evidence="10 11">
    <name type="scientific">Brevibacillus agri</name>
    <dbReference type="NCBI Taxonomy" id="51101"/>
    <lineage>
        <taxon>Bacteria</taxon>
        <taxon>Bacillati</taxon>
        <taxon>Bacillota</taxon>
        <taxon>Bacilli</taxon>
        <taxon>Bacillales</taxon>
        <taxon>Paenibacillaceae</taxon>
        <taxon>Brevibacillus</taxon>
    </lineage>
</organism>
<feature type="transmembrane region" description="Helical" evidence="7">
    <location>
        <begin position="104"/>
        <end position="125"/>
    </location>
</feature>
<evidence type="ECO:0000256" key="5">
    <source>
        <dbReference type="ARBA" id="ARBA00022989"/>
    </source>
</evidence>
<feature type="domain" description="Major facilitator superfamily (MFS) profile" evidence="8">
    <location>
        <begin position="1"/>
        <end position="414"/>
    </location>
</feature>
<accession>A0A3M8AIJ8</accession>
<feature type="transmembrane region" description="Helical" evidence="7">
    <location>
        <begin position="74"/>
        <end position="92"/>
    </location>
</feature>
<keyword evidence="6 7" id="KW-0472">Membrane</keyword>
<feature type="transmembrane region" description="Helical" evidence="7">
    <location>
        <begin position="39"/>
        <end position="62"/>
    </location>
</feature>
<feature type="transmembrane region" description="Helical" evidence="7">
    <location>
        <begin position="305"/>
        <end position="323"/>
    </location>
</feature>
<feature type="transmembrane region" description="Helical" evidence="7">
    <location>
        <begin position="137"/>
        <end position="159"/>
    </location>
</feature>
<evidence type="ECO:0000256" key="6">
    <source>
        <dbReference type="ARBA" id="ARBA00023136"/>
    </source>
</evidence>
<evidence type="ECO:0000313" key="11">
    <source>
        <dbReference type="Proteomes" id="UP000276178"/>
    </source>
</evidence>
<evidence type="ECO:0000256" key="1">
    <source>
        <dbReference type="ARBA" id="ARBA00004651"/>
    </source>
</evidence>
<feature type="transmembrane region" description="Helical" evidence="7">
    <location>
        <begin position="366"/>
        <end position="385"/>
    </location>
</feature>
<dbReference type="EMBL" id="RHHN01000066">
    <property type="protein sequence ID" value="RNB50973.1"/>
    <property type="molecule type" value="Genomic_DNA"/>
</dbReference>
<keyword evidence="2" id="KW-0813">Transport</keyword>
<dbReference type="InterPro" id="IPR020846">
    <property type="entry name" value="MFS_dom"/>
</dbReference>
<dbReference type="Proteomes" id="UP000317180">
    <property type="component" value="Unassembled WGS sequence"/>
</dbReference>
<dbReference type="PANTHER" id="PTHR23517:SF3">
    <property type="entry name" value="INTEGRAL MEMBRANE TRANSPORT PROTEIN"/>
    <property type="match status" value="1"/>
</dbReference>
<evidence type="ECO:0000313" key="10">
    <source>
        <dbReference type="EMBL" id="RNB50973.1"/>
    </source>
</evidence>
<feature type="transmembrane region" description="Helical" evidence="7">
    <location>
        <begin position="165"/>
        <end position="186"/>
    </location>
</feature>
<dbReference type="Proteomes" id="UP000276178">
    <property type="component" value="Unassembled WGS sequence"/>
</dbReference>
<keyword evidence="5 7" id="KW-1133">Transmembrane helix</keyword>
<dbReference type="AlphaFoldDB" id="A0A3M8AIJ8"/>
<feature type="transmembrane region" description="Helical" evidence="7">
    <location>
        <begin position="12"/>
        <end position="33"/>
    </location>
</feature>
<gene>
    <name evidence="9" type="primary">emrB_1</name>
    <name evidence="9" type="ORF">BAG01nite_11790</name>
    <name evidence="10" type="ORF">EB820_20775</name>
</gene>
<comment type="subcellular location">
    <subcellularLocation>
        <location evidence="1">Cell membrane</location>
        <topology evidence="1">Multi-pass membrane protein</topology>
    </subcellularLocation>
</comment>
<dbReference type="GeneID" id="82810486"/>
<evidence type="ECO:0000256" key="7">
    <source>
        <dbReference type="SAM" id="Phobius"/>
    </source>
</evidence>
<feature type="transmembrane region" description="Helical" evidence="7">
    <location>
        <begin position="391"/>
        <end position="410"/>
    </location>
</feature>
<dbReference type="GO" id="GO:0005886">
    <property type="term" value="C:plasma membrane"/>
    <property type="evidence" value="ECO:0007669"/>
    <property type="project" value="UniProtKB-SubCell"/>
</dbReference>
<evidence type="ECO:0000313" key="12">
    <source>
        <dbReference type="Proteomes" id="UP000317180"/>
    </source>
</evidence>
<sequence>MKILAFDRTIQIRMVLQFLTNLAVMSVTPYLIIFFSGQLGTVVTGLMFVAVMTASIIGSFVGGYVADRIGRKKVIVVCEALIMVGFSAVALVNSPWLQLPYATFALFVLIQLCTGAAGPVYQALIIDVSEPASRRSIFTAMYWINNLAGAAGCMIGVFLFKEHHFWLFVGVAGSTAIALAITMLFIQETYIPATHGGKEQAAAPSGKKQRFGQMLGAYRSVFRQKWFMRFALASLLILSIEEQLTNVIGIRLVAEIPKPVPLLPFLSLQVDGLNILGMLRSENTLLVVCLTGLVASVMKKYSDRFALLWGLALFFAGYLVISYSASPGLLLFAMLVATVGELVHMPAKQTMLANMVPDHARSTYMAVYSLLNIVGIGSAGVFIFASSWVPFAFFPVAFACMGAVSLYLFAGVTKQLAKETGSPAAPIQTGA</sequence>
<comment type="caution">
    <text evidence="10">The sequence shown here is derived from an EMBL/GenBank/DDBJ whole genome shotgun (WGS) entry which is preliminary data.</text>
</comment>
<dbReference type="Pfam" id="PF07690">
    <property type="entry name" value="MFS_1"/>
    <property type="match status" value="1"/>
</dbReference>
<reference evidence="10 11" key="1">
    <citation type="submission" date="2018-10" db="EMBL/GenBank/DDBJ databases">
        <title>Phylogenomics of Brevibacillus.</title>
        <authorList>
            <person name="Dunlap C."/>
        </authorList>
    </citation>
    <scope>NUCLEOTIDE SEQUENCE [LARGE SCALE GENOMIC DNA]</scope>
    <source>
        <strain evidence="10 11">NRRL NRS 1219</strain>
    </source>
</reference>
<dbReference type="InterPro" id="IPR011701">
    <property type="entry name" value="MFS"/>
</dbReference>
<evidence type="ECO:0000256" key="2">
    <source>
        <dbReference type="ARBA" id="ARBA00022448"/>
    </source>
</evidence>
<dbReference type="GO" id="GO:0022857">
    <property type="term" value="F:transmembrane transporter activity"/>
    <property type="evidence" value="ECO:0007669"/>
    <property type="project" value="InterPro"/>
</dbReference>
<dbReference type="PANTHER" id="PTHR23517">
    <property type="entry name" value="RESISTANCE PROTEIN MDTM, PUTATIVE-RELATED-RELATED"/>
    <property type="match status" value="1"/>
</dbReference>
<evidence type="ECO:0000313" key="9">
    <source>
        <dbReference type="EMBL" id="GED25077.1"/>
    </source>
</evidence>
<dbReference type="InterPro" id="IPR036259">
    <property type="entry name" value="MFS_trans_sf"/>
</dbReference>
<dbReference type="EMBL" id="BJOD01000010">
    <property type="protein sequence ID" value="GED25077.1"/>
    <property type="molecule type" value="Genomic_DNA"/>
</dbReference>
<dbReference type="OrthoDB" id="9793283at2"/>
<reference evidence="9 12" key="2">
    <citation type="submission" date="2019-06" db="EMBL/GenBank/DDBJ databases">
        <title>Whole genome shotgun sequence of Brevibacillus agri NBRC 15538.</title>
        <authorList>
            <person name="Hosoyama A."/>
            <person name="Uohara A."/>
            <person name="Ohji S."/>
            <person name="Ichikawa N."/>
        </authorList>
    </citation>
    <scope>NUCLEOTIDE SEQUENCE [LARGE SCALE GENOMIC DNA]</scope>
    <source>
        <strain evidence="9 12">NBRC 15538</strain>
    </source>
</reference>
<keyword evidence="3" id="KW-1003">Cell membrane</keyword>
<dbReference type="PROSITE" id="PS50850">
    <property type="entry name" value="MFS"/>
    <property type="match status" value="1"/>
</dbReference>
<dbReference type="InterPro" id="IPR050171">
    <property type="entry name" value="MFS_Transporters"/>
</dbReference>
<evidence type="ECO:0000256" key="4">
    <source>
        <dbReference type="ARBA" id="ARBA00022692"/>
    </source>
</evidence>
<evidence type="ECO:0000256" key="3">
    <source>
        <dbReference type="ARBA" id="ARBA00022475"/>
    </source>
</evidence>
<dbReference type="RefSeq" id="WP_122953297.1">
    <property type="nucleotide sequence ID" value="NZ_BJOD01000010.1"/>
</dbReference>
<name>A0A3M8AIJ8_9BACL</name>
<keyword evidence="4 7" id="KW-0812">Transmembrane</keyword>
<dbReference type="SUPFAM" id="SSF103473">
    <property type="entry name" value="MFS general substrate transporter"/>
    <property type="match status" value="1"/>
</dbReference>
<feature type="transmembrane region" description="Helical" evidence="7">
    <location>
        <begin position="329"/>
        <end position="345"/>
    </location>
</feature>
<protein>
    <submittedName>
        <fullName evidence="10">MFS transporter</fullName>
    </submittedName>
</protein>
<proteinExistence type="predicted"/>
<evidence type="ECO:0000259" key="8">
    <source>
        <dbReference type="PROSITE" id="PS50850"/>
    </source>
</evidence>
<keyword evidence="12" id="KW-1185">Reference proteome</keyword>